<sequence>MTPIDPSEIDLVKIKERCRPYDKPWRDSLPMDDVNALIYAVEA</sequence>
<comment type="caution">
    <text evidence="1">The sequence shown here is derived from an EMBL/GenBank/DDBJ whole genome shotgun (WGS) entry which is preliminary data.</text>
</comment>
<name>A0A0F9A6S5_9ZZZZ</name>
<feature type="non-terminal residue" evidence="1">
    <location>
        <position position="43"/>
    </location>
</feature>
<dbReference type="AlphaFoldDB" id="A0A0F9A6S5"/>
<gene>
    <name evidence="1" type="ORF">LCGC14_2688600</name>
</gene>
<proteinExistence type="predicted"/>
<organism evidence="1">
    <name type="scientific">marine sediment metagenome</name>
    <dbReference type="NCBI Taxonomy" id="412755"/>
    <lineage>
        <taxon>unclassified sequences</taxon>
        <taxon>metagenomes</taxon>
        <taxon>ecological metagenomes</taxon>
    </lineage>
</organism>
<reference evidence="1" key="1">
    <citation type="journal article" date="2015" name="Nature">
        <title>Complex archaea that bridge the gap between prokaryotes and eukaryotes.</title>
        <authorList>
            <person name="Spang A."/>
            <person name="Saw J.H."/>
            <person name="Jorgensen S.L."/>
            <person name="Zaremba-Niedzwiedzka K."/>
            <person name="Martijn J."/>
            <person name="Lind A.E."/>
            <person name="van Eijk R."/>
            <person name="Schleper C."/>
            <person name="Guy L."/>
            <person name="Ettema T.J."/>
        </authorList>
    </citation>
    <scope>NUCLEOTIDE SEQUENCE</scope>
</reference>
<accession>A0A0F9A6S5</accession>
<dbReference type="EMBL" id="LAZR01047589">
    <property type="protein sequence ID" value="KKK93870.1"/>
    <property type="molecule type" value="Genomic_DNA"/>
</dbReference>
<evidence type="ECO:0000313" key="1">
    <source>
        <dbReference type="EMBL" id="KKK93870.1"/>
    </source>
</evidence>
<protein>
    <submittedName>
        <fullName evidence="1">Uncharacterized protein</fullName>
    </submittedName>
</protein>